<dbReference type="OrthoDB" id="3173976at2759"/>
<evidence type="ECO:0000313" key="2">
    <source>
        <dbReference type="EMBL" id="TBU35886.1"/>
    </source>
</evidence>
<protein>
    <submittedName>
        <fullName evidence="2">Kinase-like domain-containing protein</fullName>
    </submittedName>
</protein>
<keyword evidence="2" id="KW-0418">Kinase</keyword>
<proteinExistence type="predicted"/>
<keyword evidence="2" id="KW-0808">Transferase</keyword>
<dbReference type="SUPFAM" id="SSF56112">
    <property type="entry name" value="Protein kinase-like (PK-like)"/>
    <property type="match status" value="1"/>
</dbReference>
<gene>
    <name evidence="2" type="ORF">BD311DRAFT_19826</name>
</gene>
<evidence type="ECO:0000256" key="1">
    <source>
        <dbReference type="SAM" id="MobiDB-lite"/>
    </source>
</evidence>
<sequence>MAATRSPSRTPRPSPHHRLSFSDDECDDSSSCASESSIDEDAVNIRVSPNWCAYKDMIASRGFRLDTCKDVKDWYHQYWASQASEGRTVTKDLPGYIRACRSQDENELCRDAGLPDRLFRGTERSTGVKVVVKAVHLNSREYDVIRHLSRPTLRNHPMNHCIPVLDLIEVPKDKLAFIVMEEWPAKLTTHIPTNLGQYLGCLRYCIEHAVFMHAHNIVHLDLSSCNIVTDLMGRYACIDYESSMRFDGIQEPRIRPTRMAEPPPEMERGEASDPYKIDVYGLGMLVLRTMETTGYNVPELYSLIKSMICGQFEQRPSSLQVLLAFNTIVSAMPPNRLTSRTHRP</sequence>
<reference evidence="2" key="1">
    <citation type="submission" date="2019-01" db="EMBL/GenBank/DDBJ databases">
        <title>Draft genome sequences of three monokaryotic isolates of the white-rot basidiomycete fungus Dichomitus squalens.</title>
        <authorList>
            <consortium name="DOE Joint Genome Institute"/>
            <person name="Lopez S.C."/>
            <person name="Andreopoulos B."/>
            <person name="Pangilinan J."/>
            <person name="Lipzen A."/>
            <person name="Riley R."/>
            <person name="Ahrendt S."/>
            <person name="Ng V."/>
            <person name="Barry K."/>
            <person name="Daum C."/>
            <person name="Grigoriev I.V."/>
            <person name="Hilden K.S."/>
            <person name="Makela M.R."/>
            <person name="de Vries R.P."/>
        </authorList>
    </citation>
    <scope>NUCLEOTIDE SEQUENCE [LARGE SCALE GENOMIC DNA]</scope>
    <source>
        <strain evidence="2">OM18370.1</strain>
    </source>
</reference>
<dbReference type="GO" id="GO:0016301">
    <property type="term" value="F:kinase activity"/>
    <property type="evidence" value="ECO:0007669"/>
    <property type="project" value="UniProtKB-KW"/>
</dbReference>
<dbReference type="AlphaFoldDB" id="A0A4Q9NA16"/>
<feature type="region of interest" description="Disordered" evidence="1">
    <location>
        <begin position="1"/>
        <end position="27"/>
    </location>
</feature>
<organism evidence="2">
    <name type="scientific">Dichomitus squalens</name>
    <dbReference type="NCBI Taxonomy" id="114155"/>
    <lineage>
        <taxon>Eukaryota</taxon>
        <taxon>Fungi</taxon>
        <taxon>Dikarya</taxon>
        <taxon>Basidiomycota</taxon>
        <taxon>Agaricomycotina</taxon>
        <taxon>Agaricomycetes</taxon>
        <taxon>Polyporales</taxon>
        <taxon>Polyporaceae</taxon>
        <taxon>Dichomitus</taxon>
    </lineage>
</organism>
<dbReference type="Gene3D" id="1.10.510.10">
    <property type="entry name" value="Transferase(Phosphotransferase) domain 1"/>
    <property type="match status" value="1"/>
</dbReference>
<dbReference type="Proteomes" id="UP000292957">
    <property type="component" value="Unassembled WGS sequence"/>
</dbReference>
<name>A0A4Q9NA16_9APHY</name>
<dbReference type="EMBL" id="ML143386">
    <property type="protein sequence ID" value="TBU35886.1"/>
    <property type="molecule type" value="Genomic_DNA"/>
</dbReference>
<dbReference type="InterPro" id="IPR011009">
    <property type="entry name" value="Kinase-like_dom_sf"/>
</dbReference>
<feature type="compositionally biased region" description="Low complexity" evidence="1">
    <location>
        <begin position="1"/>
        <end position="11"/>
    </location>
</feature>
<accession>A0A4Q9NA16</accession>